<accession>A0A9E9P481</accession>
<dbReference type="KEGG" id="ovb:NB640_11480"/>
<dbReference type="AlphaFoldDB" id="A0A9E9P481"/>
<dbReference type="InterPro" id="IPR006597">
    <property type="entry name" value="Sel1-like"/>
</dbReference>
<reference evidence="1" key="1">
    <citation type="journal article" date="2022" name="Front. Microbiol.">
        <title>New perspectives on an old grouping: The genomic and phenotypic variability of Oxalobacter formigenes and the implications for calcium oxalate stone prevention.</title>
        <authorList>
            <person name="Chmiel J.A."/>
            <person name="Carr C."/>
            <person name="Stuivenberg G.A."/>
            <person name="Venema R."/>
            <person name="Chanyi R.M."/>
            <person name="Al K.F."/>
            <person name="Giguere D."/>
            <person name="Say H."/>
            <person name="Akouris P.P."/>
            <person name="Dominguez Romero S.A."/>
            <person name="Kwong A."/>
            <person name="Tai V."/>
            <person name="Koval S.F."/>
            <person name="Razvi H."/>
            <person name="Bjazevic J."/>
            <person name="Burton J.P."/>
        </authorList>
    </citation>
    <scope>NUCLEOTIDE SEQUENCE</scope>
    <source>
        <strain evidence="1">WoOx3</strain>
    </source>
</reference>
<dbReference type="SMART" id="SM00671">
    <property type="entry name" value="SEL1"/>
    <property type="match status" value="6"/>
</dbReference>
<keyword evidence="2" id="KW-1185">Reference proteome</keyword>
<organism evidence="1 2">
    <name type="scientific">Oxalobacter vibrioformis</name>
    <dbReference type="NCBI Taxonomy" id="933080"/>
    <lineage>
        <taxon>Bacteria</taxon>
        <taxon>Pseudomonadati</taxon>
        <taxon>Pseudomonadota</taxon>
        <taxon>Betaproteobacteria</taxon>
        <taxon>Burkholderiales</taxon>
        <taxon>Oxalobacteraceae</taxon>
        <taxon>Oxalobacter</taxon>
    </lineage>
</organism>
<protein>
    <submittedName>
        <fullName evidence="1">Sel1 repeat family protein</fullName>
    </submittedName>
</protein>
<dbReference type="PANTHER" id="PTHR11102">
    <property type="entry name" value="SEL-1-LIKE PROTEIN"/>
    <property type="match status" value="1"/>
</dbReference>
<evidence type="ECO:0000313" key="1">
    <source>
        <dbReference type="EMBL" id="WAW09826.1"/>
    </source>
</evidence>
<dbReference type="InterPro" id="IPR011990">
    <property type="entry name" value="TPR-like_helical_dom_sf"/>
</dbReference>
<dbReference type="Proteomes" id="UP001156215">
    <property type="component" value="Chromosome"/>
</dbReference>
<dbReference type="InterPro" id="IPR050767">
    <property type="entry name" value="Sel1_AlgK"/>
</dbReference>
<dbReference type="RefSeq" id="WP_269308830.1">
    <property type="nucleotide sequence ID" value="NZ_CP098242.1"/>
</dbReference>
<dbReference type="Pfam" id="PF08238">
    <property type="entry name" value="Sel1"/>
    <property type="match status" value="6"/>
</dbReference>
<proteinExistence type="predicted"/>
<evidence type="ECO:0000313" key="2">
    <source>
        <dbReference type="Proteomes" id="UP001156215"/>
    </source>
</evidence>
<dbReference type="SUPFAM" id="SSF81901">
    <property type="entry name" value="HCP-like"/>
    <property type="match status" value="2"/>
</dbReference>
<name>A0A9E9P481_9BURK</name>
<dbReference type="EMBL" id="CP098242">
    <property type="protein sequence ID" value="WAW09826.1"/>
    <property type="molecule type" value="Genomic_DNA"/>
</dbReference>
<dbReference type="PANTHER" id="PTHR11102:SF160">
    <property type="entry name" value="ERAD-ASSOCIATED E3 UBIQUITIN-PROTEIN LIGASE COMPONENT HRD3"/>
    <property type="match status" value="1"/>
</dbReference>
<dbReference type="Gene3D" id="1.25.40.10">
    <property type="entry name" value="Tetratricopeptide repeat domain"/>
    <property type="match status" value="2"/>
</dbReference>
<sequence>MNAAWFMVVKGYNSRMDSLSVSRKGVSRHFLPGMLFALFLCLPDIAGAGRKGEKTSTVDEMRESITFSVMMKAATQDDDTAAQLWLADMYFTGKGGDQNYAKAREWYLKAAQKQARDAYYNLGVMYILGKGVEKDPEAGAAWLEKAALDGDVEAQYFLGQMVFNGEGVKTDQEKAAYWWGMGAARDEKKSLYNLGLSYYHGHGVMPDDVRAVDLWRRASAQGMKEAQYNLAVMYDEGRGVPQDMGKALAFFIRAGEQGHPLAQVALGWIYETGRSGVPMDILEAIRWYEMAAAQGMAEATQRLQVLRGTAGFGMAQ</sequence>
<gene>
    <name evidence="1" type="ORF">NB640_11480</name>
</gene>